<dbReference type="AlphaFoldDB" id="A0A1J1HMU1"/>
<gene>
    <name evidence="2" type="ORF">CLUMA_CG003121</name>
</gene>
<reference evidence="2 3" key="1">
    <citation type="submission" date="2015-04" db="EMBL/GenBank/DDBJ databases">
        <authorList>
            <person name="Syromyatnikov M.Y."/>
            <person name="Popov V.N."/>
        </authorList>
    </citation>
    <scope>NUCLEOTIDE SEQUENCE [LARGE SCALE GENOMIC DNA]</scope>
</reference>
<dbReference type="Proteomes" id="UP000183832">
    <property type="component" value="Unassembled WGS sequence"/>
</dbReference>
<protein>
    <submittedName>
        <fullName evidence="2">CLUMA_CG003121, isoform A</fullName>
    </submittedName>
</protein>
<accession>A0A1J1HMU1</accession>
<keyword evidence="1" id="KW-0472">Membrane</keyword>
<evidence type="ECO:0000256" key="1">
    <source>
        <dbReference type="SAM" id="Phobius"/>
    </source>
</evidence>
<evidence type="ECO:0000313" key="3">
    <source>
        <dbReference type="Proteomes" id="UP000183832"/>
    </source>
</evidence>
<keyword evidence="1" id="KW-0812">Transmembrane</keyword>
<keyword evidence="1" id="KW-1133">Transmembrane helix</keyword>
<feature type="transmembrane region" description="Helical" evidence="1">
    <location>
        <begin position="44"/>
        <end position="63"/>
    </location>
</feature>
<keyword evidence="3" id="KW-1185">Reference proteome</keyword>
<sequence length="92" mass="10897">MYNQHSDFTVDEKKSEKHKISFLHKISQKSGRNQSRNQFFKIEMVMTLSCVIGHVLNLCLLLRKEINLMEYKRKKNLKANLTHFQSNAETNL</sequence>
<dbReference type="EMBL" id="CVRI01000012">
    <property type="protein sequence ID" value="CRK89365.1"/>
    <property type="molecule type" value="Genomic_DNA"/>
</dbReference>
<proteinExistence type="predicted"/>
<organism evidence="2 3">
    <name type="scientific">Clunio marinus</name>
    <dbReference type="NCBI Taxonomy" id="568069"/>
    <lineage>
        <taxon>Eukaryota</taxon>
        <taxon>Metazoa</taxon>
        <taxon>Ecdysozoa</taxon>
        <taxon>Arthropoda</taxon>
        <taxon>Hexapoda</taxon>
        <taxon>Insecta</taxon>
        <taxon>Pterygota</taxon>
        <taxon>Neoptera</taxon>
        <taxon>Endopterygota</taxon>
        <taxon>Diptera</taxon>
        <taxon>Nematocera</taxon>
        <taxon>Chironomoidea</taxon>
        <taxon>Chironomidae</taxon>
        <taxon>Clunio</taxon>
    </lineage>
</organism>
<evidence type="ECO:0000313" key="2">
    <source>
        <dbReference type="EMBL" id="CRK89365.1"/>
    </source>
</evidence>
<name>A0A1J1HMU1_9DIPT</name>